<dbReference type="RefSeq" id="XP_031870784.1">
    <property type="nucleotide sequence ID" value="XM_032014184.1"/>
</dbReference>
<dbReference type="Gene3D" id="3.90.550.10">
    <property type="entry name" value="Spore Coat Polysaccharide Biosynthesis Protein SpsA, Chain A"/>
    <property type="match status" value="1"/>
</dbReference>
<feature type="region of interest" description="Disordered" evidence="1">
    <location>
        <begin position="1"/>
        <end position="23"/>
    </location>
</feature>
<keyword evidence="2" id="KW-0812">Transmembrane</keyword>
<evidence type="ECO:0008006" key="5">
    <source>
        <dbReference type="Google" id="ProtNLM"/>
    </source>
</evidence>
<dbReference type="EMBL" id="NPIC01000003">
    <property type="protein sequence ID" value="RDL38128.1"/>
    <property type="molecule type" value="Genomic_DNA"/>
</dbReference>
<keyword evidence="4" id="KW-1185">Reference proteome</keyword>
<gene>
    <name evidence="3" type="ORF">BP5553_05561</name>
</gene>
<comment type="caution">
    <text evidence="3">The sequence shown here is derived from an EMBL/GenBank/DDBJ whole genome shotgun (WGS) entry which is preliminary data.</text>
</comment>
<evidence type="ECO:0000313" key="4">
    <source>
        <dbReference type="Proteomes" id="UP000254866"/>
    </source>
</evidence>
<feature type="compositionally biased region" description="Basic and acidic residues" evidence="1">
    <location>
        <begin position="1"/>
        <end position="13"/>
    </location>
</feature>
<organism evidence="3 4">
    <name type="scientific">Venustampulla echinocandica</name>
    <dbReference type="NCBI Taxonomy" id="2656787"/>
    <lineage>
        <taxon>Eukaryota</taxon>
        <taxon>Fungi</taxon>
        <taxon>Dikarya</taxon>
        <taxon>Ascomycota</taxon>
        <taxon>Pezizomycotina</taxon>
        <taxon>Leotiomycetes</taxon>
        <taxon>Helotiales</taxon>
        <taxon>Pleuroascaceae</taxon>
        <taxon>Venustampulla</taxon>
    </lineage>
</organism>
<dbReference type="SUPFAM" id="SSF53448">
    <property type="entry name" value="Nucleotide-diphospho-sugar transferases"/>
    <property type="match status" value="1"/>
</dbReference>
<name>A0A370TRK1_9HELO</name>
<dbReference type="GeneID" id="43598410"/>
<dbReference type="InterPro" id="IPR029044">
    <property type="entry name" value="Nucleotide-diphossugar_trans"/>
</dbReference>
<keyword evidence="2" id="KW-0472">Membrane</keyword>
<accession>A0A370TRK1</accession>
<feature type="transmembrane region" description="Helical" evidence="2">
    <location>
        <begin position="64"/>
        <end position="82"/>
    </location>
</feature>
<sequence>MPVNPRSDKRRNSDTPPQYDQEIPSFLESSPFFLPPSGEFEPHRHQHQHQPRPTLRQLLRSRRVLSLMLTAVALTTFLIFLWNGAEERMSQKLGRLGLLPGGGTKCLYDASKQSVVPPDPNSGTAIDWKTNAYATYVTGGEYLCNAVMIFESLARMESKAARLLLYPNTAEFSLSNGVGLEENRRLLVKARDEYGVNLVPIKVIHKKLNYHLWQDSYTKLLVFNQTQYTRVLFLDSDATVLSPMDELFLLPPCSAAMPRAYWLKKPVLTSHIMLIQPSASEFARVNKAIKKAGLGTYDMEIVNRLYGTDCVVLPHRRNWGKPPVGSRKNVVRGEAGPFFRPSSAETVDAYHDG</sequence>
<dbReference type="PANTHER" id="PTHR11183">
    <property type="entry name" value="GLYCOGENIN SUBFAMILY MEMBER"/>
    <property type="match status" value="1"/>
</dbReference>
<dbReference type="Proteomes" id="UP000254866">
    <property type="component" value="Unassembled WGS sequence"/>
</dbReference>
<protein>
    <recommendedName>
        <fullName evidence="5">Nucleotide-diphospho-sugar transferase</fullName>
    </recommendedName>
</protein>
<keyword evidence="2" id="KW-1133">Transmembrane helix</keyword>
<dbReference type="InterPro" id="IPR050587">
    <property type="entry name" value="GNT1/Glycosyltrans_8"/>
</dbReference>
<dbReference type="STRING" id="2656787.A0A370TRK1"/>
<dbReference type="OrthoDB" id="2014201at2759"/>
<evidence type="ECO:0000256" key="2">
    <source>
        <dbReference type="SAM" id="Phobius"/>
    </source>
</evidence>
<evidence type="ECO:0000313" key="3">
    <source>
        <dbReference type="EMBL" id="RDL38128.1"/>
    </source>
</evidence>
<evidence type="ECO:0000256" key="1">
    <source>
        <dbReference type="SAM" id="MobiDB-lite"/>
    </source>
</evidence>
<dbReference type="AlphaFoldDB" id="A0A370TRK1"/>
<proteinExistence type="predicted"/>
<reference evidence="3 4" key="1">
    <citation type="journal article" date="2018" name="IMA Fungus">
        <title>IMA Genome-F 9: Draft genome sequence of Annulohypoxylon stygium, Aspergillus mulundensis, Berkeleyomyces basicola (syn. Thielaviopsis basicola), Ceratocystis smalleyi, two Cercospora beticola strains, Coleophoma cylindrospora, Fusarium fracticaudum, Phialophora cf. hyalina, and Morchella septimelata.</title>
        <authorList>
            <person name="Wingfield B.D."/>
            <person name="Bills G.F."/>
            <person name="Dong Y."/>
            <person name="Huang W."/>
            <person name="Nel W.J."/>
            <person name="Swalarsk-Parry B.S."/>
            <person name="Vaghefi N."/>
            <person name="Wilken P.M."/>
            <person name="An Z."/>
            <person name="de Beer Z.W."/>
            <person name="De Vos L."/>
            <person name="Chen L."/>
            <person name="Duong T.A."/>
            <person name="Gao Y."/>
            <person name="Hammerbacher A."/>
            <person name="Kikkert J.R."/>
            <person name="Li Y."/>
            <person name="Li H."/>
            <person name="Li K."/>
            <person name="Li Q."/>
            <person name="Liu X."/>
            <person name="Ma X."/>
            <person name="Naidoo K."/>
            <person name="Pethybridge S.J."/>
            <person name="Sun J."/>
            <person name="Steenkamp E.T."/>
            <person name="van der Nest M.A."/>
            <person name="van Wyk S."/>
            <person name="Wingfield M.J."/>
            <person name="Xiong C."/>
            <person name="Yue Q."/>
            <person name="Zhang X."/>
        </authorList>
    </citation>
    <scope>NUCLEOTIDE SEQUENCE [LARGE SCALE GENOMIC DNA]</scope>
    <source>
        <strain evidence="3 4">BP 5553</strain>
    </source>
</reference>